<reference evidence="10" key="1">
    <citation type="journal article" date="2015" name="Nature">
        <title>Complex archaea that bridge the gap between prokaryotes and eukaryotes.</title>
        <authorList>
            <person name="Spang A."/>
            <person name="Saw J.H."/>
            <person name="Jorgensen S.L."/>
            <person name="Zaremba-Niedzwiedzka K."/>
            <person name="Martijn J."/>
            <person name="Lind A.E."/>
            <person name="van Eijk R."/>
            <person name="Schleper C."/>
            <person name="Guy L."/>
            <person name="Ettema T.J."/>
        </authorList>
    </citation>
    <scope>NUCLEOTIDE SEQUENCE</scope>
</reference>
<evidence type="ECO:0000259" key="9">
    <source>
        <dbReference type="PROSITE" id="PS50928"/>
    </source>
</evidence>
<keyword evidence="4" id="KW-0997">Cell inner membrane</keyword>
<dbReference type="Pfam" id="PF00528">
    <property type="entry name" value="BPD_transp_1"/>
    <property type="match status" value="1"/>
</dbReference>
<feature type="transmembrane region" description="Helical" evidence="8">
    <location>
        <begin position="54"/>
        <end position="76"/>
    </location>
</feature>
<evidence type="ECO:0000256" key="5">
    <source>
        <dbReference type="ARBA" id="ARBA00022692"/>
    </source>
</evidence>
<keyword evidence="3" id="KW-1003">Cell membrane</keyword>
<feature type="domain" description="ABC transmembrane type-1" evidence="9">
    <location>
        <begin position="50"/>
        <end position="240"/>
    </location>
</feature>
<dbReference type="SUPFAM" id="SSF161098">
    <property type="entry name" value="MetI-like"/>
    <property type="match status" value="1"/>
</dbReference>
<dbReference type="InterPro" id="IPR035906">
    <property type="entry name" value="MetI-like_sf"/>
</dbReference>
<comment type="caution">
    <text evidence="10">The sequence shown here is derived from an EMBL/GenBank/DDBJ whole genome shotgun (WGS) entry which is preliminary data.</text>
</comment>
<dbReference type="AlphaFoldDB" id="A0A0F9DFB5"/>
<evidence type="ECO:0000256" key="7">
    <source>
        <dbReference type="ARBA" id="ARBA00023136"/>
    </source>
</evidence>
<dbReference type="PROSITE" id="PS50928">
    <property type="entry name" value="ABC_TM1"/>
    <property type="match status" value="1"/>
</dbReference>
<keyword evidence="7 8" id="KW-0472">Membrane</keyword>
<keyword evidence="5 8" id="KW-0812">Transmembrane</keyword>
<feature type="non-terminal residue" evidence="10">
    <location>
        <position position="1"/>
    </location>
</feature>
<feature type="transmembrane region" description="Helical" evidence="8">
    <location>
        <begin position="88"/>
        <end position="109"/>
    </location>
</feature>
<dbReference type="CDD" id="cd06261">
    <property type="entry name" value="TM_PBP2"/>
    <property type="match status" value="1"/>
</dbReference>
<keyword evidence="2" id="KW-0813">Transport</keyword>
<feature type="transmembrane region" description="Helical" evidence="8">
    <location>
        <begin position="12"/>
        <end position="34"/>
    </location>
</feature>
<comment type="subcellular location">
    <subcellularLocation>
        <location evidence="1">Cell inner membrane</location>
        <topology evidence="1">Multi-pass membrane protein</topology>
    </subcellularLocation>
</comment>
<evidence type="ECO:0000256" key="6">
    <source>
        <dbReference type="ARBA" id="ARBA00022989"/>
    </source>
</evidence>
<evidence type="ECO:0000256" key="2">
    <source>
        <dbReference type="ARBA" id="ARBA00022448"/>
    </source>
</evidence>
<dbReference type="EMBL" id="LAZR01039642">
    <property type="protein sequence ID" value="KKL16486.1"/>
    <property type="molecule type" value="Genomic_DNA"/>
</dbReference>
<dbReference type="GO" id="GO:0055085">
    <property type="term" value="P:transmembrane transport"/>
    <property type="evidence" value="ECO:0007669"/>
    <property type="project" value="InterPro"/>
</dbReference>
<feature type="transmembrane region" description="Helical" evidence="8">
    <location>
        <begin position="160"/>
        <end position="186"/>
    </location>
</feature>
<dbReference type="Gene3D" id="1.10.3720.10">
    <property type="entry name" value="MetI-like"/>
    <property type="match status" value="1"/>
</dbReference>
<gene>
    <name evidence="10" type="ORF">LCGC14_2495090</name>
</gene>
<sequence>LELGGWKWPSLFFCAFIVIFSLAIPMSVLTYWVVLGVARGEPFLLVLKPTLNSLVVSGLSAITVIIFSLPVAFFIVRTKGKLTDFVERTVYIGYALPGIVVALALVFFTARYLPFFYQSIVLLVFAYVVLFLPQALGAVRSSLLQINPHIEEAARSMGRNPLGVMSSITVPLLFPGIIAGASMVFFTTMKELPAAMVLSPVGFKTLATSIWSATSEAFFARAAVPALILIAASTIPLALFTLREKG</sequence>
<evidence type="ECO:0000313" key="10">
    <source>
        <dbReference type="EMBL" id="KKL16486.1"/>
    </source>
</evidence>
<evidence type="ECO:0000256" key="1">
    <source>
        <dbReference type="ARBA" id="ARBA00004429"/>
    </source>
</evidence>
<dbReference type="GO" id="GO:0005886">
    <property type="term" value="C:plasma membrane"/>
    <property type="evidence" value="ECO:0007669"/>
    <property type="project" value="UniProtKB-SubCell"/>
</dbReference>
<dbReference type="PANTHER" id="PTHR43357">
    <property type="entry name" value="INNER MEMBRANE ABC TRANSPORTER PERMEASE PROTEIN YDCV"/>
    <property type="match status" value="1"/>
</dbReference>
<keyword evidence="6 8" id="KW-1133">Transmembrane helix</keyword>
<protein>
    <recommendedName>
        <fullName evidence="9">ABC transmembrane type-1 domain-containing protein</fullName>
    </recommendedName>
</protein>
<organism evidence="10">
    <name type="scientific">marine sediment metagenome</name>
    <dbReference type="NCBI Taxonomy" id="412755"/>
    <lineage>
        <taxon>unclassified sequences</taxon>
        <taxon>metagenomes</taxon>
        <taxon>ecological metagenomes</taxon>
    </lineage>
</organism>
<evidence type="ECO:0000256" key="3">
    <source>
        <dbReference type="ARBA" id="ARBA00022475"/>
    </source>
</evidence>
<evidence type="ECO:0000256" key="8">
    <source>
        <dbReference type="SAM" id="Phobius"/>
    </source>
</evidence>
<evidence type="ECO:0000256" key="4">
    <source>
        <dbReference type="ARBA" id="ARBA00022519"/>
    </source>
</evidence>
<feature type="transmembrane region" description="Helical" evidence="8">
    <location>
        <begin position="115"/>
        <end position="139"/>
    </location>
</feature>
<proteinExistence type="predicted"/>
<dbReference type="PANTHER" id="PTHR43357:SF3">
    <property type="entry name" value="FE(3+)-TRANSPORT SYSTEM PERMEASE PROTEIN FBPB 2"/>
    <property type="match status" value="1"/>
</dbReference>
<name>A0A0F9DFB5_9ZZZZ</name>
<accession>A0A0F9DFB5</accession>
<dbReference type="InterPro" id="IPR000515">
    <property type="entry name" value="MetI-like"/>
</dbReference>
<feature type="transmembrane region" description="Helical" evidence="8">
    <location>
        <begin position="218"/>
        <end position="242"/>
    </location>
</feature>